<keyword evidence="2" id="KW-1185">Reference proteome</keyword>
<evidence type="ECO:0000313" key="1">
    <source>
        <dbReference type="EMBL" id="EYC20654.1"/>
    </source>
</evidence>
<dbReference type="Proteomes" id="UP000024635">
    <property type="component" value="Unassembled WGS sequence"/>
</dbReference>
<comment type="caution">
    <text evidence="1">The sequence shown here is derived from an EMBL/GenBank/DDBJ whole genome shotgun (WGS) entry which is preliminary data.</text>
</comment>
<dbReference type="AlphaFoldDB" id="A0A016UZ23"/>
<gene>
    <name evidence="1" type="primary">Acey_s0021.g344</name>
    <name evidence="1" type="ORF">Y032_0021g344</name>
</gene>
<name>A0A016UZ23_9BILA</name>
<sequence length="86" mass="10017">MDPQKWSFSGRFRRENSTKEGYASNTGYKSFYVAKDLRQFFEELKVGVSFGFNYSRLVRVNPVIAHSNVVLRLTIISSSFFFYSPL</sequence>
<protein>
    <submittedName>
        <fullName evidence="1">Uncharacterized protein</fullName>
    </submittedName>
</protein>
<evidence type="ECO:0000313" key="2">
    <source>
        <dbReference type="Proteomes" id="UP000024635"/>
    </source>
</evidence>
<proteinExistence type="predicted"/>
<accession>A0A016UZ23</accession>
<organism evidence="1 2">
    <name type="scientific">Ancylostoma ceylanicum</name>
    <dbReference type="NCBI Taxonomy" id="53326"/>
    <lineage>
        <taxon>Eukaryota</taxon>
        <taxon>Metazoa</taxon>
        <taxon>Ecdysozoa</taxon>
        <taxon>Nematoda</taxon>
        <taxon>Chromadorea</taxon>
        <taxon>Rhabditida</taxon>
        <taxon>Rhabditina</taxon>
        <taxon>Rhabditomorpha</taxon>
        <taxon>Strongyloidea</taxon>
        <taxon>Ancylostomatidae</taxon>
        <taxon>Ancylostomatinae</taxon>
        <taxon>Ancylostoma</taxon>
    </lineage>
</organism>
<dbReference type="EMBL" id="JARK01001357">
    <property type="protein sequence ID" value="EYC20654.1"/>
    <property type="molecule type" value="Genomic_DNA"/>
</dbReference>
<reference evidence="2" key="1">
    <citation type="journal article" date="2015" name="Nat. Genet.">
        <title>The genome and transcriptome of the zoonotic hookworm Ancylostoma ceylanicum identify infection-specific gene families.</title>
        <authorList>
            <person name="Schwarz E.M."/>
            <person name="Hu Y."/>
            <person name="Antoshechkin I."/>
            <person name="Miller M.M."/>
            <person name="Sternberg P.W."/>
            <person name="Aroian R.V."/>
        </authorList>
    </citation>
    <scope>NUCLEOTIDE SEQUENCE</scope>
    <source>
        <strain evidence="2">HY135</strain>
    </source>
</reference>